<dbReference type="GO" id="GO:0008299">
    <property type="term" value="P:isoprenoid biosynthetic process"/>
    <property type="evidence" value="ECO:0007669"/>
    <property type="project" value="InterPro"/>
</dbReference>
<evidence type="ECO:0000256" key="3">
    <source>
        <dbReference type="ARBA" id="ARBA00022679"/>
    </source>
</evidence>
<gene>
    <name evidence="7" type="ordered locus">MICA_1737</name>
</gene>
<evidence type="ECO:0000256" key="6">
    <source>
        <dbReference type="RuleBase" id="RU004466"/>
    </source>
</evidence>
<name>G2KRU2_MICAA</name>
<evidence type="ECO:0000313" key="8">
    <source>
        <dbReference type="Proteomes" id="UP000009286"/>
    </source>
</evidence>
<comment type="similarity">
    <text evidence="2 6">Belongs to the FPP/GGPP synthase family.</text>
</comment>
<proteinExistence type="inferred from homology"/>
<dbReference type="eggNOG" id="COG0142">
    <property type="taxonomic scope" value="Bacteria"/>
</dbReference>
<keyword evidence="8" id="KW-1185">Reference proteome</keyword>
<organism evidence="7 8">
    <name type="scientific">Micavibrio aeruginosavorus (strain ARL-13)</name>
    <dbReference type="NCBI Taxonomy" id="856793"/>
    <lineage>
        <taxon>Bacteria</taxon>
        <taxon>Pseudomonadati</taxon>
        <taxon>Bdellovibrionota</taxon>
        <taxon>Bdellovibrionia</taxon>
        <taxon>Bdellovibrionales</taxon>
        <taxon>Pseudobdellovibrionaceae</taxon>
        <taxon>Micavibrio</taxon>
    </lineage>
</organism>
<dbReference type="CDD" id="cd00685">
    <property type="entry name" value="Trans_IPPS_HT"/>
    <property type="match status" value="1"/>
</dbReference>
<dbReference type="EMBL" id="CP002382">
    <property type="protein sequence ID" value="AEP10050.1"/>
    <property type="molecule type" value="Genomic_DNA"/>
</dbReference>
<dbReference type="SFLD" id="SFLDS00005">
    <property type="entry name" value="Isoprenoid_Synthase_Type_I"/>
    <property type="match status" value="1"/>
</dbReference>
<dbReference type="GO" id="GO:0004659">
    <property type="term" value="F:prenyltransferase activity"/>
    <property type="evidence" value="ECO:0007669"/>
    <property type="project" value="InterPro"/>
</dbReference>
<evidence type="ECO:0000256" key="2">
    <source>
        <dbReference type="ARBA" id="ARBA00006706"/>
    </source>
</evidence>
<dbReference type="PROSITE" id="PS00444">
    <property type="entry name" value="POLYPRENYL_SYNTHASE_2"/>
    <property type="match status" value="1"/>
</dbReference>
<keyword evidence="3 6" id="KW-0808">Transferase</keyword>
<dbReference type="Pfam" id="PF00348">
    <property type="entry name" value="polyprenyl_synt"/>
    <property type="match status" value="1"/>
</dbReference>
<reference evidence="7 8" key="1">
    <citation type="journal article" date="2011" name="BMC Genomics">
        <title>Genomic insights into an obligate epibiotic bacterial predator: Micavibrio aeruginosavorus ARL-13.</title>
        <authorList>
            <person name="Wang Z."/>
            <person name="Kadouri D."/>
            <person name="Wu M."/>
        </authorList>
    </citation>
    <scope>NUCLEOTIDE SEQUENCE [LARGE SCALE GENOMIC DNA]</scope>
    <source>
        <strain evidence="7 8">ARL-13</strain>
    </source>
</reference>
<keyword evidence="5" id="KW-0460">Magnesium</keyword>
<protein>
    <submittedName>
        <fullName evidence="7">Polyprenyl synthetase family protein</fullName>
    </submittedName>
</protein>
<dbReference type="KEGG" id="mai:MICA_1737"/>
<dbReference type="HOGENOM" id="CLU_014015_2_0_5"/>
<dbReference type="GO" id="GO:0046872">
    <property type="term" value="F:metal ion binding"/>
    <property type="evidence" value="ECO:0007669"/>
    <property type="project" value="UniProtKB-KW"/>
</dbReference>
<dbReference type="STRING" id="856793.MICA_1737"/>
<dbReference type="PANTHER" id="PTHR12001:SF69">
    <property type="entry name" value="ALL TRANS-POLYPRENYL-DIPHOSPHATE SYNTHASE PDSS1"/>
    <property type="match status" value="1"/>
</dbReference>
<dbReference type="SUPFAM" id="SSF48576">
    <property type="entry name" value="Terpenoid synthases"/>
    <property type="match status" value="1"/>
</dbReference>
<dbReference type="OrthoDB" id="9805316at2"/>
<dbReference type="PROSITE" id="PS00723">
    <property type="entry name" value="POLYPRENYL_SYNTHASE_1"/>
    <property type="match status" value="1"/>
</dbReference>
<dbReference type="PANTHER" id="PTHR12001">
    <property type="entry name" value="GERANYLGERANYL PYROPHOSPHATE SYNTHASE"/>
    <property type="match status" value="1"/>
</dbReference>
<dbReference type="Proteomes" id="UP000009286">
    <property type="component" value="Chromosome"/>
</dbReference>
<evidence type="ECO:0000256" key="4">
    <source>
        <dbReference type="ARBA" id="ARBA00022723"/>
    </source>
</evidence>
<dbReference type="Gene3D" id="1.10.600.10">
    <property type="entry name" value="Farnesyl Diphosphate Synthase"/>
    <property type="match status" value="1"/>
</dbReference>
<dbReference type="AlphaFoldDB" id="G2KRU2"/>
<sequence>MIKRTPSINTLGMMMTPQAAAKPSTETIHPLDRLSSLLGDDLAKVNDLIIARMDSHVALIPQLAAWLIAAGGKRIRPLLTLGCTRLYGYTGDRPFGLSAAVEFIHTATLLHDDVVDESIERRGKPSANMVFGNQASVLVGDFLFCRSFQLMVDDGSIDVLRILSDASATIAEGEVLQLSAANDLSTGMEKYTAIIEAKTAALFAAACEVGPIIAGADATAQKAMRDFGYYLGMAFQIADDVLDYSANREKLGKTVGDDFREGKLTAPVLMALERADETEREFWARTMERREQTDADLATAQALLVKHDALNRGLALAREYEAKARTALHTAPKNAVRDALDDVLSFAVGRDH</sequence>
<accession>G2KRU2</accession>
<dbReference type="RefSeq" id="WP_014103273.1">
    <property type="nucleotide sequence ID" value="NC_016026.1"/>
</dbReference>
<evidence type="ECO:0000256" key="5">
    <source>
        <dbReference type="ARBA" id="ARBA00022842"/>
    </source>
</evidence>
<dbReference type="InterPro" id="IPR008949">
    <property type="entry name" value="Isoprenoid_synthase_dom_sf"/>
</dbReference>
<comment type="cofactor">
    <cofactor evidence="1">
        <name>Mg(2+)</name>
        <dbReference type="ChEBI" id="CHEBI:18420"/>
    </cofactor>
</comment>
<evidence type="ECO:0000256" key="1">
    <source>
        <dbReference type="ARBA" id="ARBA00001946"/>
    </source>
</evidence>
<dbReference type="InterPro" id="IPR000092">
    <property type="entry name" value="Polyprenyl_synt"/>
</dbReference>
<evidence type="ECO:0000313" key="7">
    <source>
        <dbReference type="EMBL" id="AEP10050.1"/>
    </source>
</evidence>
<keyword evidence="4" id="KW-0479">Metal-binding</keyword>
<dbReference type="InterPro" id="IPR033749">
    <property type="entry name" value="Polyprenyl_synt_CS"/>
</dbReference>